<reference evidence="2 3" key="1">
    <citation type="submission" date="2017-11" db="EMBL/GenBank/DDBJ databases">
        <title>Rhodohalobacter 15182 sp. nov., isolated from a salt lake.</title>
        <authorList>
            <person name="Han S."/>
        </authorList>
    </citation>
    <scope>NUCLEOTIDE SEQUENCE [LARGE SCALE GENOMIC DNA]</scope>
    <source>
        <strain evidence="2 3">15182</strain>
    </source>
</reference>
<dbReference type="Proteomes" id="UP000233398">
    <property type="component" value="Unassembled WGS sequence"/>
</dbReference>
<evidence type="ECO:0008006" key="4">
    <source>
        <dbReference type="Google" id="ProtNLM"/>
    </source>
</evidence>
<keyword evidence="1" id="KW-1133">Transmembrane helix</keyword>
<gene>
    <name evidence="2" type="ORF">CWD77_10885</name>
</gene>
<feature type="transmembrane region" description="Helical" evidence="1">
    <location>
        <begin position="112"/>
        <end position="131"/>
    </location>
</feature>
<protein>
    <recommendedName>
        <fullName evidence="4">Rod shape-determining protein MreD</fullName>
    </recommendedName>
</protein>
<evidence type="ECO:0000256" key="1">
    <source>
        <dbReference type="SAM" id="Phobius"/>
    </source>
</evidence>
<dbReference type="AlphaFoldDB" id="A0A2N0VG10"/>
<keyword evidence="1" id="KW-0812">Transmembrane</keyword>
<dbReference type="RefSeq" id="WP_101073598.1">
    <property type="nucleotide sequence ID" value="NZ_PISP01000003.1"/>
</dbReference>
<dbReference type="InterPro" id="IPR046487">
    <property type="entry name" value="DUF6580"/>
</dbReference>
<dbReference type="OrthoDB" id="9806699at2"/>
<organism evidence="2 3">
    <name type="scientific">Rhodohalobacter barkolensis</name>
    <dbReference type="NCBI Taxonomy" id="2053187"/>
    <lineage>
        <taxon>Bacteria</taxon>
        <taxon>Pseudomonadati</taxon>
        <taxon>Balneolota</taxon>
        <taxon>Balneolia</taxon>
        <taxon>Balneolales</taxon>
        <taxon>Balneolaceae</taxon>
        <taxon>Rhodohalobacter</taxon>
    </lineage>
</organism>
<feature type="transmembrane region" description="Helical" evidence="1">
    <location>
        <begin position="47"/>
        <end position="71"/>
    </location>
</feature>
<keyword evidence="1" id="KW-0472">Membrane</keyword>
<dbReference type="EMBL" id="PISP01000003">
    <property type="protein sequence ID" value="PKD43124.1"/>
    <property type="molecule type" value="Genomic_DNA"/>
</dbReference>
<proteinExistence type="predicted"/>
<comment type="caution">
    <text evidence="2">The sequence shown here is derived from an EMBL/GenBank/DDBJ whole genome shotgun (WGS) entry which is preliminary data.</text>
</comment>
<evidence type="ECO:0000313" key="3">
    <source>
        <dbReference type="Proteomes" id="UP000233398"/>
    </source>
</evidence>
<dbReference type="Pfam" id="PF20221">
    <property type="entry name" value="DUF6580"/>
    <property type="match status" value="1"/>
</dbReference>
<feature type="transmembrane region" description="Helical" evidence="1">
    <location>
        <begin position="83"/>
        <end position="100"/>
    </location>
</feature>
<keyword evidence="3" id="KW-1185">Reference proteome</keyword>
<feature type="transmembrane region" description="Helical" evidence="1">
    <location>
        <begin position="151"/>
        <end position="173"/>
    </location>
</feature>
<accession>A0A2N0VG10</accession>
<sequence>MNKKTFYILSGFILFAALSRLLPHAYNFTPLGAIALFGAAYFKDKKWAFIIPITAFWISDLLLNNLFYSAYYEGFTWFTSGFLYLYGSIAMIAVLGYYLLKKVTIGRVIGGALGASLIFFIVSNFGVWISSPLYPLSAEGLIACYTAAIPFFHNTLGGNLVYSALLFGAYEWLKVQYPSLQPVESQV</sequence>
<name>A0A2N0VG10_9BACT</name>
<evidence type="ECO:0000313" key="2">
    <source>
        <dbReference type="EMBL" id="PKD43124.1"/>
    </source>
</evidence>